<dbReference type="InterPro" id="IPR046328">
    <property type="entry name" value="ETS_fam"/>
</dbReference>
<proteinExistence type="inferred from homology"/>
<comment type="subcellular location">
    <subcellularLocation>
        <location evidence="3">Nucleus</location>
    </subcellularLocation>
</comment>
<gene>
    <name evidence="6" type="ORF">PEVE_00020101</name>
</gene>
<evidence type="ECO:0000256" key="1">
    <source>
        <dbReference type="ARBA" id="ARBA00005562"/>
    </source>
</evidence>
<feature type="region of interest" description="Disordered" evidence="4">
    <location>
        <begin position="219"/>
        <end position="241"/>
    </location>
</feature>
<evidence type="ECO:0000313" key="6">
    <source>
        <dbReference type="EMBL" id="CAH3023668.1"/>
    </source>
</evidence>
<evidence type="ECO:0000256" key="4">
    <source>
        <dbReference type="SAM" id="MobiDB-lite"/>
    </source>
</evidence>
<evidence type="ECO:0000259" key="5">
    <source>
        <dbReference type="PROSITE" id="PS50061"/>
    </source>
</evidence>
<dbReference type="PANTHER" id="PTHR11849:SF195">
    <property type="entry name" value="GA-BINDING PROTEIN ALPHA CHAIN"/>
    <property type="match status" value="1"/>
</dbReference>
<evidence type="ECO:0000256" key="3">
    <source>
        <dbReference type="RuleBase" id="RU004019"/>
    </source>
</evidence>
<feature type="domain" description="ETS" evidence="5">
    <location>
        <begin position="248"/>
        <end position="329"/>
    </location>
</feature>
<keyword evidence="2 3" id="KW-0238">DNA-binding</keyword>
<dbReference type="InterPro" id="IPR000418">
    <property type="entry name" value="Ets_dom"/>
</dbReference>
<feature type="region of interest" description="Disordered" evidence="4">
    <location>
        <begin position="529"/>
        <end position="590"/>
    </location>
</feature>
<feature type="compositionally biased region" description="Low complexity" evidence="4">
    <location>
        <begin position="559"/>
        <end position="579"/>
    </location>
</feature>
<dbReference type="Proteomes" id="UP001159427">
    <property type="component" value="Unassembled WGS sequence"/>
</dbReference>
<dbReference type="SUPFAM" id="SSF46785">
    <property type="entry name" value="Winged helix' DNA-binding domain"/>
    <property type="match status" value="2"/>
</dbReference>
<dbReference type="Pfam" id="PF00178">
    <property type="entry name" value="Ets"/>
    <property type="match status" value="2"/>
</dbReference>
<dbReference type="InterPro" id="IPR036388">
    <property type="entry name" value="WH-like_DNA-bd_sf"/>
</dbReference>
<dbReference type="PROSITE" id="PS00346">
    <property type="entry name" value="ETS_DOMAIN_2"/>
    <property type="match status" value="2"/>
</dbReference>
<comment type="similarity">
    <text evidence="1 3">Belongs to the ETS family.</text>
</comment>
<accession>A0ABN8M6R4</accession>
<protein>
    <recommendedName>
        <fullName evidence="5">ETS domain-containing protein</fullName>
    </recommendedName>
</protein>
<evidence type="ECO:0000256" key="2">
    <source>
        <dbReference type="ARBA" id="ARBA00023125"/>
    </source>
</evidence>
<dbReference type="EMBL" id="CALNXI010000270">
    <property type="protein sequence ID" value="CAH3023668.1"/>
    <property type="molecule type" value="Genomic_DNA"/>
</dbReference>
<evidence type="ECO:0000313" key="7">
    <source>
        <dbReference type="Proteomes" id="UP001159427"/>
    </source>
</evidence>
<feature type="region of interest" description="Disordered" evidence="4">
    <location>
        <begin position="642"/>
        <end position="684"/>
    </location>
</feature>
<dbReference type="Gene3D" id="1.10.10.10">
    <property type="entry name" value="Winged helix-like DNA-binding domain superfamily/Winged helix DNA-binding domain"/>
    <property type="match status" value="2"/>
</dbReference>
<organism evidence="6 7">
    <name type="scientific">Porites evermanni</name>
    <dbReference type="NCBI Taxonomy" id="104178"/>
    <lineage>
        <taxon>Eukaryota</taxon>
        <taxon>Metazoa</taxon>
        <taxon>Cnidaria</taxon>
        <taxon>Anthozoa</taxon>
        <taxon>Hexacorallia</taxon>
        <taxon>Scleractinia</taxon>
        <taxon>Fungiina</taxon>
        <taxon>Poritidae</taxon>
        <taxon>Porites</taxon>
    </lineage>
</organism>
<feature type="compositionally biased region" description="Polar residues" evidence="4">
    <location>
        <begin position="580"/>
        <end position="590"/>
    </location>
</feature>
<keyword evidence="7" id="KW-1185">Reference proteome</keyword>
<name>A0ABN8M6R4_9CNID</name>
<reference evidence="6 7" key="1">
    <citation type="submission" date="2022-05" db="EMBL/GenBank/DDBJ databases">
        <authorList>
            <consortium name="Genoscope - CEA"/>
            <person name="William W."/>
        </authorList>
    </citation>
    <scope>NUCLEOTIDE SEQUENCE [LARGE SCALE GENOMIC DNA]</scope>
</reference>
<dbReference type="SMART" id="SM00413">
    <property type="entry name" value="ETS"/>
    <property type="match status" value="2"/>
</dbReference>
<keyword evidence="3" id="KW-0539">Nucleus</keyword>
<dbReference type="PANTHER" id="PTHR11849">
    <property type="entry name" value="ETS"/>
    <property type="match status" value="1"/>
</dbReference>
<dbReference type="PROSITE" id="PS50061">
    <property type="entry name" value="ETS_DOMAIN_3"/>
    <property type="match status" value="2"/>
</dbReference>
<dbReference type="PROSITE" id="PS00345">
    <property type="entry name" value="ETS_DOMAIN_1"/>
    <property type="match status" value="2"/>
</dbReference>
<sequence>MENMMNVENFDLLQKVETFNNLFHGFPAVFPRMSDLALLNGMFHAAKQPLVPEGTPVPGFERPTLHQMPSQDIASALEYTEGRSFMEDLNEAPETIEELFNGRPHLSFDQSGTYMDNFPDLSVFDQLQEEHSFHEQYPLALLNLKEETKSPMSSCDSVYSYSSASPPHSPAISDISSQAYSTDEGIQSDFSDVEELLSPVASPLSTYNETEKQQIVVKTEPSDVTTTKTQRRKRGPKPPVKYRGDGPIQLWQFLLELLIDLSCGNLIKWTQDEDYEFKILQPTTVAKMWGKKKNKPTMNYEKLSRGLRYYYGKNVIEKVHGKRYVYQFMCDIKGILGYDPMVKCEEDSGAEDVVCGEPVMSPEVEDLLVSSSVGDGFYAGPLDFSALLEKKKRSADNMRLLFLMSVTAVYVLFLLKLRWTKTKSIYDQNTFCIYCSGFLLSFKTSCRASSSAEEVRKLLEEKLNRHLDGYTLVFNNSELTTVQDILKVQSLVEQDCDQILTVIINDENFRIEITSIQDPMEVEMLPLPAEESEVKTNSSEVMSPPALTDEPPKKRRRSSGSGSTKGASSSKSSLPAPGSQQVAVITESSSQGQQISVIKNGFESSASKDDSTLMDITQSPSGFSLKGLAGITSEQQTVILNASPQNSPGEVKSPTAADVVSGDDEEKSKSMDGKPTPGNRSGNNGQIQLWQFLLELLTDKSSRHLIMWVGENGEFKLNDPEQVAQQWGRRKNKPAMNYEKLSRALRYYYDGDMIHKVHGKRFVYKFVCDLKNLLGYSAGELSRLVLEAEETANELEPGTNGGH</sequence>
<dbReference type="PRINTS" id="PR00454">
    <property type="entry name" value="ETSDOMAIN"/>
</dbReference>
<comment type="caution">
    <text evidence="6">The sequence shown here is derived from an EMBL/GenBank/DDBJ whole genome shotgun (WGS) entry which is preliminary data.</text>
</comment>
<dbReference type="InterPro" id="IPR036390">
    <property type="entry name" value="WH_DNA-bd_sf"/>
</dbReference>
<feature type="domain" description="ETS" evidence="5">
    <location>
        <begin position="687"/>
        <end position="767"/>
    </location>
</feature>